<dbReference type="InterPro" id="IPR043129">
    <property type="entry name" value="ATPase_NBD"/>
</dbReference>
<proteinExistence type="predicted"/>
<dbReference type="Pfam" id="PF00022">
    <property type="entry name" value="Actin"/>
    <property type="match status" value="1"/>
</dbReference>
<reference evidence="1" key="1">
    <citation type="submission" date="2020-05" db="EMBL/GenBank/DDBJ databases">
        <title>Mycena genomes resolve the evolution of fungal bioluminescence.</title>
        <authorList>
            <person name="Tsai I.J."/>
        </authorList>
    </citation>
    <scope>NUCLEOTIDE SEQUENCE</scope>
    <source>
        <strain evidence="1">CCC161011</strain>
    </source>
</reference>
<dbReference type="AlphaFoldDB" id="A0A8H7CGX0"/>
<accession>A0A8H7CGX0</accession>
<dbReference type="InterPro" id="IPR004000">
    <property type="entry name" value="Actin"/>
</dbReference>
<organism evidence="1 2">
    <name type="scientific">Mycena venus</name>
    <dbReference type="NCBI Taxonomy" id="2733690"/>
    <lineage>
        <taxon>Eukaryota</taxon>
        <taxon>Fungi</taxon>
        <taxon>Dikarya</taxon>
        <taxon>Basidiomycota</taxon>
        <taxon>Agaricomycotina</taxon>
        <taxon>Agaricomycetes</taxon>
        <taxon>Agaricomycetidae</taxon>
        <taxon>Agaricales</taxon>
        <taxon>Marasmiineae</taxon>
        <taxon>Mycenaceae</taxon>
        <taxon>Mycena</taxon>
    </lineage>
</organism>
<keyword evidence="2" id="KW-1185">Reference proteome</keyword>
<dbReference type="SUPFAM" id="SSF53067">
    <property type="entry name" value="Actin-like ATPase domain"/>
    <property type="match status" value="1"/>
</dbReference>
<evidence type="ECO:0000313" key="2">
    <source>
        <dbReference type="Proteomes" id="UP000620124"/>
    </source>
</evidence>
<name>A0A8H7CGX0_9AGAR</name>
<sequence>MFESELRVAAKEHPILLTEAPLTLQVHHEDMTRIIFEAFNVPALGVQSVSSH</sequence>
<evidence type="ECO:0000313" key="1">
    <source>
        <dbReference type="EMBL" id="KAF7336955.1"/>
    </source>
</evidence>
<protein>
    <submittedName>
        <fullName evidence="1">Actin, alpha skeletal muscle</fullName>
    </submittedName>
</protein>
<comment type="caution">
    <text evidence="1">The sequence shown here is derived from an EMBL/GenBank/DDBJ whole genome shotgun (WGS) entry which is preliminary data.</text>
</comment>
<dbReference type="EMBL" id="JACAZI010000022">
    <property type="protein sequence ID" value="KAF7336955.1"/>
    <property type="molecule type" value="Genomic_DNA"/>
</dbReference>
<dbReference type="Proteomes" id="UP000620124">
    <property type="component" value="Unassembled WGS sequence"/>
</dbReference>
<dbReference type="OrthoDB" id="1718749at2759"/>
<dbReference type="Gene3D" id="3.30.420.40">
    <property type="match status" value="1"/>
</dbReference>
<gene>
    <name evidence="1" type="ORF">MVEN_02131900</name>
</gene>